<proteinExistence type="predicted"/>
<sequence length="227" mass="25955">MKTPRQYPRVYMLVLLSCKLLSGCGQRNEPLAGETISGLPPRIRSWLLRTGTGSDRNILLSQQNTNERRNTVYRKMNEIADDDMIEDLDLEGDDEGENEYGLDHDPQRQFNQEDYDSKERFIESHNQDQVENYSHHLKNALGVGTYRDNHNVTGTTDGGDGEKMDQETNGESFIPTSTEEQSLENNTQVALLRHEDPLPERDAEGDSIFPLQQQNENVFQTRQHGDS</sequence>
<protein>
    <recommendedName>
        <fullName evidence="5">Secreted protein</fullName>
    </recommendedName>
</protein>
<name>A0A9K3L1F9_9STRA</name>
<organism evidence="3 4">
    <name type="scientific">Nitzschia inconspicua</name>
    <dbReference type="NCBI Taxonomy" id="303405"/>
    <lineage>
        <taxon>Eukaryota</taxon>
        <taxon>Sar</taxon>
        <taxon>Stramenopiles</taxon>
        <taxon>Ochrophyta</taxon>
        <taxon>Bacillariophyta</taxon>
        <taxon>Bacillariophyceae</taxon>
        <taxon>Bacillariophycidae</taxon>
        <taxon>Bacillariales</taxon>
        <taxon>Bacillariaceae</taxon>
        <taxon>Nitzschia</taxon>
    </lineage>
</organism>
<evidence type="ECO:0000313" key="4">
    <source>
        <dbReference type="Proteomes" id="UP000693970"/>
    </source>
</evidence>
<dbReference type="Proteomes" id="UP000693970">
    <property type="component" value="Unassembled WGS sequence"/>
</dbReference>
<dbReference type="AlphaFoldDB" id="A0A9K3L1F9"/>
<feature type="compositionally biased region" description="Basic and acidic residues" evidence="1">
    <location>
        <begin position="192"/>
        <end position="204"/>
    </location>
</feature>
<evidence type="ECO:0000313" key="3">
    <source>
        <dbReference type="EMBL" id="KAG7353026.1"/>
    </source>
</evidence>
<dbReference type="EMBL" id="JAGRRH010000017">
    <property type="protein sequence ID" value="KAG7353026.1"/>
    <property type="molecule type" value="Genomic_DNA"/>
</dbReference>
<gene>
    <name evidence="3" type="ORF">IV203_009074</name>
</gene>
<feature type="signal peptide" evidence="2">
    <location>
        <begin position="1"/>
        <end position="25"/>
    </location>
</feature>
<comment type="caution">
    <text evidence="3">The sequence shown here is derived from an EMBL/GenBank/DDBJ whole genome shotgun (WGS) entry which is preliminary data.</text>
</comment>
<feature type="region of interest" description="Disordered" evidence="1">
    <location>
        <begin position="148"/>
        <end position="227"/>
    </location>
</feature>
<reference evidence="3" key="1">
    <citation type="journal article" date="2021" name="Sci. Rep.">
        <title>Diploid genomic architecture of Nitzschia inconspicua, an elite biomass production diatom.</title>
        <authorList>
            <person name="Oliver A."/>
            <person name="Podell S."/>
            <person name="Pinowska A."/>
            <person name="Traller J.C."/>
            <person name="Smith S.R."/>
            <person name="McClure R."/>
            <person name="Beliaev A."/>
            <person name="Bohutskyi P."/>
            <person name="Hill E.A."/>
            <person name="Rabines A."/>
            <person name="Zheng H."/>
            <person name="Allen L.Z."/>
            <person name="Kuo A."/>
            <person name="Grigoriev I.V."/>
            <person name="Allen A.E."/>
            <person name="Hazlebeck D."/>
            <person name="Allen E.E."/>
        </authorList>
    </citation>
    <scope>NUCLEOTIDE SEQUENCE</scope>
    <source>
        <strain evidence="3">Hildebrandi</strain>
    </source>
</reference>
<evidence type="ECO:0000256" key="2">
    <source>
        <dbReference type="SAM" id="SignalP"/>
    </source>
</evidence>
<keyword evidence="4" id="KW-1185">Reference proteome</keyword>
<feature type="compositionally biased region" description="Polar residues" evidence="1">
    <location>
        <begin position="167"/>
        <end position="189"/>
    </location>
</feature>
<keyword evidence="2" id="KW-0732">Signal</keyword>
<feature type="chain" id="PRO_5039953031" description="Secreted protein" evidence="2">
    <location>
        <begin position="26"/>
        <end position="227"/>
    </location>
</feature>
<feature type="compositionally biased region" description="Polar residues" evidence="1">
    <location>
        <begin position="210"/>
        <end position="227"/>
    </location>
</feature>
<evidence type="ECO:0000256" key="1">
    <source>
        <dbReference type="SAM" id="MobiDB-lite"/>
    </source>
</evidence>
<accession>A0A9K3L1F9</accession>
<evidence type="ECO:0008006" key="5">
    <source>
        <dbReference type="Google" id="ProtNLM"/>
    </source>
</evidence>
<reference evidence="3" key="2">
    <citation type="submission" date="2021-04" db="EMBL/GenBank/DDBJ databases">
        <authorList>
            <person name="Podell S."/>
        </authorList>
    </citation>
    <scope>NUCLEOTIDE SEQUENCE</scope>
    <source>
        <strain evidence="3">Hildebrandi</strain>
    </source>
</reference>